<name>A0A6C0KN40_9ZZZZ</name>
<dbReference type="AlphaFoldDB" id="A0A6C0KN40"/>
<reference evidence="1" key="1">
    <citation type="journal article" date="2020" name="Nature">
        <title>Giant virus diversity and host interactions through global metagenomics.</title>
        <authorList>
            <person name="Schulz F."/>
            <person name="Roux S."/>
            <person name="Paez-Espino D."/>
            <person name="Jungbluth S."/>
            <person name="Walsh D.A."/>
            <person name="Denef V.J."/>
            <person name="McMahon K.D."/>
            <person name="Konstantinidis K.T."/>
            <person name="Eloe-Fadrosh E.A."/>
            <person name="Kyrpides N.C."/>
            <person name="Woyke T."/>
        </authorList>
    </citation>
    <scope>NUCLEOTIDE SEQUENCE</scope>
    <source>
        <strain evidence="1">GVMAG-S-3300013006-158</strain>
    </source>
</reference>
<evidence type="ECO:0000313" key="1">
    <source>
        <dbReference type="EMBL" id="QHU18703.1"/>
    </source>
</evidence>
<sequence length="153" mass="17554">MSIEYKVPRLLWENLESVLLAQSKRYIAELAKRLGVSEKELQKKVLPSSDSLKICILDTQSETNKCKAYIQHDKLTIFCKKPIAYGSEYCTFHRNKRMMVIEGMNPIEIQKIKDIHTSGPLWVHKNTIINSSGDMVGKINRTTGKIKRFIISA</sequence>
<organism evidence="1">
    <name type="scientific">viral metagenome</name>
    <dbReference type="NCBI Taxonomy" id="1070528"/>
    <lineage>
        <taxon>unclassified sequences</taxon>
        <taxon>metagenomes</taxon>
        <taxon>organismal metagenomes</taxon>
    </lineage>
</organism>
<protein>
    <submittedName>
        <fullName evidence="1">Uncharacterized protein</fullName>
    </submittedName>
</protein>
<accession>A0A6C0KN40</accession>
<proteinExistence type="predicted"/>
<dbReference type="EMBL" id="MN740936">
    <property type="protein sequence ID" value="QHU18703.1"/>
    <property type="molecule type" value="Genomic_DNA"/>
</dbReference>